<dbReference type="InterPro" id="IPR005495">
    <property type="entry name" value="LptG/LptF_permease"/>
</dbReference>
<dbReference type="GO" id="GO:0043190">
    <property type="term" value="C:ATP-binding cassette (ABC) transporter complex"/>
    <property type="evidence" value="ECO:0007669"/>
    <property type="project" value="InterPro"/>
</dbReference>
<protein>
    <recommendedName>
        <fullName evidence="2">Lipopolysaccharide export system permease protein LptF</fullName>
    </recommendedName>
</protein>
<comment type="caution">
    <text evidence="11">The sequence shown here is derived from an EMBL/GenBank/DDBJ whole genome shotgun (WGS) entry which is preliminary data.</text>
</comment>
<evidence type="ECO:0000313" key="11">
    <source>
        <dbReference type="EMBL" id="OIQ79877.1"/>
    </source>
</evidence>
<dbReference type="PANTHER" id="PTHR33529">
    <property type="entry name" value="SLR0882 PROTEIN-RELATED"/>
    <property type="match status" value="1"/>
</dbReference>
<keyword evidence="5" id="KW-0997">Cell inner membrane</keyword>
<feature type="region of interest" description="Disordered" evidence="9">
    <location>
        <begin position="78"/>
        <end position="99"/>
    </location>
</feature>
<evidence type="ECO:0000256" key="4">
    <source>
        <dbReference type="ARBA" id="ARBA00022475"/>
    </source>
</evidence>
<feature type="transmembrane region" description="Helical" evidence="10">
    <location>
        <begin position="299"/>
        <end position="320"/>
    </location>
</feature>
<dbReference type="PANTHER" id="PTHR33529:SF7">
    <property type="entry name" value="LIPOPOLYSACCHARIDE EXPORT SYSTEM PERMEASE PROTEIN LPTF"/>
    <property type="match status" value="1"/>
</dbReference>
<keyword evidence="6 10" id="KW-0812">Transmembrane</keyword>
<keyword evidence="8 10" id="KW-0472">Membrane</keyword>
<evidence type="ECO:0000256" key="5">
    <source>
        <dbReference type="ARBA" id="ARBA00022519"/>
    </source>
</evidence>
<evidence type="ECO:0000256" key="10">
    <source>
        <dbReference type="SAM" id="Phobius"/>
    </source>
</evidence>
<evidence type="ECO:0000256" key="3">
    <source>
        <dbReference type="ARBA" id="ARBA00022448"/>
    </source>
</evidence>
<evidence type="ECO:0000256" key="7">
    <source>
        <dbReference type="ARBA" id="ARBA00022989"/>
    </source>
</evidence>
<dbReference type="NCBIfam" id="TIGR04407">
    <property type="entry name" value="LptF_YjgP"/>
    <property type="match status" value="1"/>
</dbReference>
<evidence type="ECO:0000256" key="8">
    <source>
        <dbReference type="ARBA" id="ARBA00023136"/>
    </source>
</evidence>
<dbReference type="InterPro" id="IPR030922">
    <property type="entry name" value="LptF"/>
</dbReference>
<evidence type="ECO:0000256" key="9">
    <source>
        <dbReference type="SAM" id="MobiDB-lite"/>
    </source>
</evidence>
<keyword evidence="4" id="KW-1003">Cell membrane</keyword>
<feature type="transmembrane region" description="Helical" evidence="10">
    <location>
        <begin position="617"/>
        <end position="640"/>
    </location>
</feature>
<keyword evidence="7 10" id="KW-1133">Transmembrane helix</keyword>
<organism evidence="11">
    <name type="scientific">mine drainage metagenome</name>
    <dbReference type="NCBI Taxonomy" id="410659"/>
    <lineage>
        <taxon>unclassified sequences</taxon>
        <taxon>metagenomes</taxon>
        <taxon>ecological metagenomes</taxon>
    </lineage>
</organism>
<feature type="transmembrane region" description="Helical" evidence="10">
    <location>
        <begin position="586"/>
        <end position="605"/>
    </location>
</feature>
<feature type="transmembrane region" description="Helical" evidence="10">
    <location>
        <begin position="391"/>
        <end position="408"/>
    </location>
</feature>
<dbReference type="GO" id="GO:0015920">
    <property type="term" value="P:lipopolysaccharide transport"/>
    <property type="evidence" value="ECO:0007669"/>
    <property type="project" value="TreeGrafter"/>
</dbReference>
<evidence type="ECO:0000256" key="1">
    <source>
        <dbReference type="ARBA" id="ARBA00004429"/>
    </source>
</evidence>
<dbReference type="EMBL" id="MLJW01001145">
    <property type="protein sequence ID" value="OIQ79877.1"/>
    <property type="molecule type" value="Genomic_DNA"/>
</dbReference>
<keyword evidence="3" id="KW-0813">Transport</keyword>
<feature type="transmembrane region" description="Helical" evidence="10">
    <location>
        <begin position="558"/>
        <end position="580"/>
    </location>
</feature>
<accession>A0A1J5QVG0</accession>
<evidence type="ECO:0000256" key="2">
    <source>
        <dbReference type="ARBA" id="ARBA00014213"/>
    </source>
</evidence>
<gene>
    <name evidence="11" type="primary">lptF_9</name>
    <name evidence="11" type="ORF">GALL_383810</name>
</gene>
<dbReference type="AlphaFoldDB" id="A0A1J5QVG0"/>
<comment type="subcellular location">
    <subcellularLocation>
        <location evidence="1">Cell inner membrane</location>
        <topology evidence="1">Multi-pass membrane protein</topology>
    </subcellularLocation>
</comment>
<sequence length="648" mass="71203">MRRVTPPGTVVAQHDEARRLRRALRDREQCAHAQALQFRAAEHLDLQRMTPGQILGELGQSRRRAVVARQVRDVARQRHTGGDRVGARQRGLQRRVGTAREQLHRLHAPARRRIGRARRAVTVGRGSERTRRQLGDAGLAVGGEQMHLRRAQPLQRRRGRRQRLAPGRGADRRRAQPDEQQPARADAQRALAQVGAAQRAAEVAVVHRLGGDRVDRGGLDQAAGAAGLVDEHDQRVAAQRGQCLQGGYAKFHGGSKCPPPLFHRDRCGVAPAPADIPRTRRFAPMLLDRSLRREMARQFGASFTVLFSIVLTLMLLRILGQASDGSVDPQDLFVLIGLACLSYMQFILGMALFLSVLMAYSRMHRDSEMAIWASAGVAPLRFFGIALRFAFPVLIAIAALTLIVWPWANRQSAALRERFEQRSDLSRAAPGQFRQSASGQRVFYIGRNPGGQSLAHDVFVRDAADGRESVTLARSASLQDIDGARYLMLDHGTRYTHTVGQANYQITGFAEMGVRLSAIAAPPAASLPEAVRLAQTPSREISSVTLALSKVPRWRGELSWRLGVPISTLLLVLMAVPLAASNPRAGRALQLVVAVLVYLTYLNFLNATQHWIEVGRFGLLAGLLGLHGAAALALLAATAFKGMLRWPR</sequence>
<reference evidence="11" key="1">
    <citation type="submission" date="2016-10" db="EMBL/GenBank/DDBJ databases">
        <title>Sequence of Gallionella enrichment culture.</title>
        <authorList>
            <person name="Poehlein A."/>
            <person name="Muehling M."/>
            <person name="Daniel R."/>
        </authorList>
    </citation>
    <scope>NUCLEOTIDE SEQUENCE</scope>
</reference>
<proteinExistence type="predicted"/>
<dbReference type="Pfam" id="PF03739">
    <property type="entry name" value="LptF_LptG"/>
    <property type="match status" value="1"/>
</dbReference>
<feature type="region of interest" description="Disordered" evidence="9">
    <location>
        <begin position="119"/>
        <end position="188"/>
    </location>
</feature>
<name>A0A1J5QVG0_9ZZZZ</name>
<evidence type="ECO:0000256" key="6">
    <source>
        <dbReference type="ARBA" id="ARBA00022692"/>
    </source>
</evidence>
<dbReference type="GO" id="GO:0055085">
    <property type="term" value="P:transmembrane transport"/>
    <property type="evidence" value="ECO:0007669"/>
    <property type="project" value="InterPro"/>
</dbReference>
<feature type="transmembrane region" description="Helical" evidence="10">
    <location>
        <begin position="332"/>
        <end position="357"/>
    </location>
</feature>